<reference evidence="2" key="1">
    <citation type="journal article" date="2019" name="Int. J. Syst. Evol. Microbiol.">
        <title>The Global Catalogue of Microorganisms (GCM) 10K type strain sequencing project: providing services to taxonomists for standard genome sequencing and annotation.</title>
        <authorList>
            <consortium name="The Broad Institute Genomics Platform"/>
            <consortium name="The Broad Institute Genome Sequencing Center for Infectious Disease"/>
            <person name="Wu L."/>
            <person name="Ma J."/>
        </authorList>
    </citation>
    <scope>NUCLEOTIDE SEQUENCE [LARGE SCALE GENOMIC DNA]</scope>
    <source>
        <strain evidence="2">CCUG 59685</strain>
    </source>
</reference>
<keyword evidence="2" id="KW-1185">Reference proteome</keyword>
<proteinExistence type="predicted"/>
<comment type="caution">
    <text evidence="1">The sequence shown here is derived from an EMBL/GenBank/DDBJ whole genome shotgun (WGS) entry which is preliminary data.</text>
</comment>
<name>A0ABW3GDI5_9PROT</name>
<dbReference type="RefSeq" id="WP_379073742.1">
    <property type="nucleotide sequence ID" value="NZ_JBHTJW010000001.1"/>
</dbReference>
<gene>
    <name evidence="1" type="ORF">ACFQ1T_02590</name>
</gene>
<evidence type="ECO:0000313" key="1">
    <source>
        <dbReference type="EMBL" id="MFD0928659.1"/>
    </source>
</evidence>
<sequence length="225" mass="25344">MSVSFANDDIPKAIYPNISLTSSTIEGFTPRGWYVEHQQKGDLNSDGIDDVVLVLHEKNTKNILKNEGLGAEVTDTNPRVLLVAVRDKVSDKYIKLVENHTLIPRHTDPMLEDPLTENAIKISKGNLIIRLEYFANAGSWEMFSATFTFRKEDQCLRLIGYDRVNTHRASGETSDISINFLTNKAKVSRGSIEDENLRPKWQSIKSSKKHCIQDIGNGLEFTPPL</sequence>
<protein>
    <submittedName>
        <fullName evidence="1">Uncharacterized protein</fullName>
    </submittedName>
</protein>
<evidence type="ECO:0000313" key="2">
    <source>
        <dbReference type="Proteomes" id="UP001597106"/>
    </source>
</evidence>
<accession>A0ABW3GDI5</accession>
<organism evidence="1 2">
    <name type="scientific">Methylophilus glucosoxydans</name>
    <dbReference type="NCBI Taxonomy" id="752553"/>
    <lineage>
        <taxon>Bacteria</taxon>
        <taxon>Pseudomonadati</taxon>
        <taxon>Pseudomonadota</taxon>
        <taxon>Betaproteobacteria</taxon>
        <taxon>Nitrosomonadales</taxon>
        <taxon>Methylophilaceae</taxon>
        <taxon>Methylophilus</taxon>
    </lineage>
</organism>
<dbReference type="Proteomes" id="UP001597106">
    <property type="component" value="Unassembled WGS sequence"/>
</dbReference>
<dbReference type="EMBL" id="JBHTJW010000001">
    <property type="protein sequence ID" value="MFD0928659.1"/>
    <property type="molecule type" value="Genomic_DNA"/>
</dbReference>